<evidence type="ECO:0000313" key="2">
    <source>
        <dbReference type="Proteomes" id="UP000799750"/>
    </source>
</evidence>
<accession>A0A6A6QVQ7</accession>
<dbReference type="PROSITE" id="PS51257">
    <property type="entry name" value="PROKAR_LIPOPROTEIN"/>
    <property type="match status" value="1"/>
</dbReference>
<evidence type="ECO:0000313" key="1">
    <source>
        <dbReference type="EMBL" id="KAF2496214.1"/>
    </source>
</evidence>
<reference evidence="1" key="1">
    <citation type="journal article" date="2020" name="Stud. Mycol.">
        <title>101 Dothideomycetes genomes: a test case for predicting lifestyles and emergence of pathogens.</title>
        <authorList>
            <person name="Haridas S."/>
            <person name="Albert R."/>
            <person name="Binder M."/>
            <person name="Bloem J."/>
            <person name="Labutti K."/>
            <person name="Salamov A."/>
            <person name="Andreopoulos B."/>
            <person name="Baker S."/>
            <person name="Barry K."/>
            <person name="Bills G."/>
            <person name="Bluhm B."/>
            <person name="Cannon C."/>
            <person name="Castanera R."/>
            <person name="Culley D."/>
            <person name="Daum C."/>
            <person name="Ezra D."/>
            <person name="Gonzalez J."/>
            <person name="Henrissat B."/>
            <person name="Kuo A."/>
            <person name="Liang C."/>
            <person name="Lipzen A."/>
            <person name="Lutzoni F."/>
            <person name="Magnuson J."/>
            <person name="Mondo S."/>
            <person name="Nolan M."/>
            <person name="Ohm R."/>
            <person name="Pangilinan J."/>
            <person name="Park H.-J."/>
            <person name="Ramirez L."/>
            <person name="Alfaro M."/>
            <person name="Sun H."/>
            <person name="Tritt A."/>
            <person name="Yoshinaga Y."/>
            <person name="Zwiers L.-H."/>
            <person name="Turgeon B."/>
            <person name="Goodwin S."/>
            <person name="Spatafora J."/>
            <person name="Crous P."/>
            <person name="Grigoriev I."/>
        </authorList>
    </citation>
    <scope>NUCLEOTIDE SEQUENCE</scope>
    <source>
        <strain evidence="1">CBS 269.34</strain>
    </source>
</reference>
<keyword evidence="2" id="KW-1185">Reference proteome</keyword>
<dbReference type="AlphaFoldDB" id="A0A6A6QVQ7"/>
<protein>
    <submittedName>
        <fullName evidence="1">Uncharacterized protein</fullName>
    </submittedName>
</protein>
<dbReference type="EMBL" id="MU004188">
    <property type="protein sequence ID" value="KAF2496214.1"/>
    <property type="molecule type" value="Genomic_DNA"/>
</dbReference>
<sequence>MGGRTVVERLDYLVPTQYCCQTFTLGVFAASCLVDGEHFPAVPTHGGRVHSRCPRRPITRRGDWQTRHHIAARPPCALRRRHAAASFTHNSAPLTEPYITALCRSAAEEVGPAFHLDSTAFSCSLHTHPGIVGVFFWQWKASNSHSVVCSGAV</sequence>
<dbReference type="Proteomes" id="UP000799750">
    <property type="component" value="Unassembled WGS sequence"/>
</dbReference>
<name>A0A6A6QVQ7_9PEZI</name>
<proteinExistence type="predicted"/>
<organism evidence="1 2">
    <name type="scientific">Lophium mytilinum</name>
    <dbReference type="NCBI Taxonomy" id="390894"/>
    <lineage>
        <taxon>Eukaryota</taxon>
        <taxon>Fungi</taxon>
        <taxon>Dikarya</taxon>
        <taxon>Ascomycota</taxon>
        <taxon>Pezizomycotina</taxon>
        <taxon>Dothideomycetes</taxon>
        <taxon>Pleosporomycetidae</taxon>
        <taxon>Mytilinidiales</taxon>
        <taxon>Mytilinidiaceae</taxon>
        <taxon>Lophium</taxon>
    </lineage>
</organism>
<gene>
    <name evidence="1" type="ORF">BU16DRAFT_370423</name>
</gene>